<dbReference type="GO" id="GO:0016989">
    <property type="term" value="F:sigma factor antagonist activity"/>
    <property type="evidence" value="ECO:0007669"/>
    <property type="project" value="TreeGrafter"/>
</dbReference>
<evidence type="ECO:0000259" key="2">
    <source>
        <dbReference type="Pfam" id="PF04773"/>
    </source>
</evidence>
<dbReference type="PANTHER" id="PTHR30273:SF2">
    <property type="entry name" value="PROTEIN FECR"/>
    <property type="match status" value="1"/>
</dbReference>
<dbReference type="AlphaFoldDB" id="A0A1M6CAJ9"/>
<dbReference type="PANTHER" id="PTHR30273">
    <property type="entry name" value="PERIPLASMIC SIGNAL SENSOR AND SIGMA FACTOR ACTIVATOR FECR-RELATED"/>
    <property type="match status" value="1"/>
</dbReference>
<dbReference type="OrthoDB" id="651134at2"/>
<dbReference type="Gene3D" id="2.60.120.1440">
    <property type="match status" value="1"/>
</dbReference>
<feature type="domain" description="Protein FecR C-terminal" evidence="3">
    <location>
        <begin position="328"/>
        <end position="396"/>
    </location>
</feature>
<keyword evidence="1" id="KW-0812">Transmembrane</keyword>
<dbReference type="EMBL" id="FQYX01000003">
    <property type="protein sequence ID" value="SHI58065.1"/>
    <property type="molecule type" value="Genomic_DNA"/>
</dbReference>
<protein>
    <submittedName>
        <fullName evidence="4">FecR family protein</fullName>
    </submittedName>
</protein>
<dbReference type="Pfam" id="PF16344">
    <property type="entry name" value="FecR_C"/>
    <property type="match status" value="1"/>
</dbReference>
<evidence type="ECO:0000259" key="3">
    <source>
        <dbReference type="Pfam" id="PF16344"/>
    </source>
</evidence>
<evidence type="ECO:0000313" key="5">
    <source>
        <dbReference type="Proteomes" id="UP000184231"/>
    </source>
</evidence>
<keyword evidence="1" id="KW-0472">Membrane</keyword>
<gene>
    <name evidence="4" type="ORF">SAMN04487911_103140</name>
</gene>
<proteinExistence type="predicted"/>
<keyword evidence="1" id="KW-1133">Transmembrane helix</keyword>
<accession>A0A1M6CAJ9</accession>
<dbReference type="InterPro" id="IPR032508">
    <property type="entry name" value="FecR_C"/>
</dbReference>
<dbReference type="Pfam" id="PF04773">
    <property type="entry name" value="FecR"/>
    <property type="match status" value="1"/>
</dbReference>
<evidence type="ECO:0000256" key="1">
    <source>
        <dbReference type="SAM" id="Phobius"/>
    </source>
</evidence>
<dbReference type="STRING" id="558155.SAMN04487911_103140"/>
<keyword evidence="5" id="KW-1185">Reference proteome</keyword>
<organism evidence="4 5">
    <name type="scientific">Arenibacter nanhaiticus</name>
    <dbReference type="NCBI Taxonomy" id="558155"/>
    <lineage>
        <taxon>Bacteria</taxon>
        <taxon>Pseudomonadati</taxon>
        <taxon>Bacteroidota</taxon>
        <taxon>Flavobacteriia</taxon>
        <taxon>Flavobacteriales</taxon>
        <taxon>Flavobacteriaceae</taxon>
        <taxon>Arenibacter</taxon>
    </lineage>
</organism>
<feature type="transmembrane region" description="Helical" evidence="1">
    <location>
        <begin position="98"/>
        <end position="120"/>
    </location>
</feature>
<evidence type="ECO:0000313" key="4">
    <source>
        <dbReference type="EMBL" id="SHI58065.1"/>
    </source>
</evidence>
<name>A0A1M6CAJ9_9FLAO</name>
<dbReference type="Gene3D" id="3.55.50.30">
    <property type="match status" value="1"/>
</dbReference>
<feature type="domain" description="FecR protein" evidence="2">
    <location>
        <begin position="189"/>
        <end position="279"/>
    </location>
</feature>
<dbReference type="RefSeq" id="WP_072763204.1">
    <property type="nucleotide sequence ID" value="NZ_FQYX01000003.1"/>
</dbReference>
<dbReference type="InterPro" id="IPR012373">
    <property type="entry name" value="Ferrdict_sens_TM"/>
</dbReference>
<sequence>MDKISNHIVKLISAYAANEINKNQFNDLKKWLNEAPENQKIFIDYLLFYKKSQRIGFIDSLNVDAAWATVVSQFQRPIDGTAKNLKGRLRILKPTSKVIKYAAVVVLFFGFVFFYQNFYLSRHSEILSSSENITLQLEDGSLEIINLDTSFNIIDPNGNVIGSQSGSQLVYTNQISEETIAYNTLTVPYGKCFQVILSDGTKVDLNAGTSLKYPVKFGKGKNREVFLNGEAYFDVKKDTAHPFVVNANDINIRVLGTRFNLSSYLEDRVINTVLVEGSISIYDQNATYKPETSTLLEPGYKASWDKNKQIIAIEEADIEMHTAWINGRIIFRHVPFNDIIKKLERKYNVTIQNNNEDLGKDIISASFDIETIDQVFSYINEIHPIDYAIKDNTVIIN</sequence>
<reference evidence="5" key="1">
    <citation type="submission" date="2016-11" db="EMBL/GenBank/DDBJ databases">
        <authorList>
            <person name="Varghese N."/>
            <person name="Submissions S."/>
        </authorList>
    </citation>
    <scope>NUCLEOTIDE SEQUENCE [LARGE SCALE GENOMIC DNA]</scope>
    <source>
        <strain evidence="5">CGMCC 1.8863</strain>
    </source>
</reference>
<dbReference type="Proteomes" id="UP000184231">
    <property type="component" value="Unassembled WGS sequence"/>
</dbReference>
<dbReference type="InterPro" id="IPR006860">
    <property type="entry name" value="FecR"/>
</dbReference>